<evidence type="ECO:0000313" key="2">
    <source>
        <dbReference type="EMBL" id="NRF72455.1"/>
    </source>
</evidence>
<dbReference type="RefSeq" id="WP_173135715.1">
    <property type="nucleotide sequence ID" value="NZ_JABRWJ010000031.1"/>
</dbReference>
<reference evidence="2 3" key="1">
    <citation type="submission" date="2020-05" db="EMBL/GenBank/DDBJ databases">
        <title>Aquincola sp. isolate from soil.</title>
        <authorList>
            <person name="Han J."/>
            <person name="Kim D.-U."/>
        </authorList>
    </citation>
    <scope>NUCLEOTIDE SEQUENCE [LARGE SCALE GENOMIC DNA]</scope>
    <source>
        <strain evidence="2 3">S2</strain>
    </source>
</reference>
<evidence type="ECO:0000313" key="3">
    <source>
        <dbReference type="Proteomes" id="UP000737171"/>
    </source>
</evidence>
<dbReference type="Proteomes" id="UP000737171">
    <property type="component" value="Unassembled WGS sequence"/>
</dbReference>
<dbReference type="InterPro" id="IPR029082">
    <property type="entry name" value="Imm35"/>
</dbReference>
<evidence type="ECO:0000259" key="1">
    <source>
        <dbReference type="Pfam" id="PF15567"/>
    </source>
</evidence>
<feature type="domain" description="Immunity protein 35" evidence="1">
    <location>
        <begin position="19"/>
        <end position="77"/>
    </location>
</feature>
<sequence length="89" mass="10336">MDLFGSALPENANRPRHHLVVTRVDEHDFGWVYFYNARDFAETQDHEHSLVGNAPVIVDRQNYGLYSTGTARPIEHYVEEFRSGIRHPL</sequence>
<dbReference type="EMBL" id="JABRWJ010000031">
    <property type="protein sequence ID" value="NRF72455.1"/>
    <property type="molecule type" value="Genomic_DNA"/>
</dbReference>
<gene>
    <name evidence="2" type="ORF">HLB44_36450</name>
</gene>
<keyword evidence="3" id="KW-1185">Reference proteome</keyword>
<name>A0ABX2EUQ8_9BURK</name>
<organism evidence="2 3">
    <name type="scientific">Pseudaquabacterium terrae</name>
    <dbReference type="NCBI Taxonomy" id="2732868"/>
    <lineage>
        <taxon>Bacteria</taxon>
        <taxon>Pseudomonadati</taxon>
        <taxon>Pseudomonadota</taxon>
        <taxon>Betaproteobacteria</taxon>
        <taxon>Burkholderiales</taxon>
        <taxon>Sphaerotilaceae</taxon>
        <taxon>Pseudaquabacterium</taxon>
    </lineage>
</organism>
<proteinExistence type="predicted"/>
<dbReference type="Pfam" id="PF15567">
    <property type="entry name" value="Imm35"/>
    <property type="match status" value="1"/>
</dbReference>
<protein>
    <recommendedName>
        <fullName evidence="1">Immunity protein 35 domain-containing protein</fullName>
    </recommendedName>
</protein>
<comment type="caution">
    <text evidence="2">The sequence shown here is derived from an EMBL/GenBank/DDBJ whole genome shotgun (WGS) entry which is preliminary data.</text>
</comment>
<accession>A0ABX2EUQ8</accession>